<protein>
    <submittedName>
        <fullName evidence="1">Uncharacterized protein</fullName>
    </submittedName>
</protein>
<dbReference type="AlphaFoldDB" id="A0A382Q3U4"/>
<organism evidence="1">
    <name type="scientific">marine metagenome</name>
    <dbReference type="NCBI Taxonomy" id="408172"/>
    <lineage>
        <taxon>unclassified sequences</taxon>
        <taxon>metagenomes</taxon>
        <taxon>ecological metagenomes</taxon>
    </lineage>
</organism>
<proteinExistence type="predicted"/>
<name>A0A382Q3U4_9ZZZZ</name>
<evidence type="ECO:0000313" key="1">
    <source>
        <dbReference type="EMBL" id="SVC80086.1"/>
    </source>
</evidence>
<dbReference type="EMBL" id="UINC01111692">
    <property type="protein sequence ID" value="SVC80086.1"/>
    <property type="molecule type" value="Genomic_DNA"/>
</dbReference>
<gene>
    <name evidence="1" type="ORF">METZ01_LOCUS332940</name>
</gene>
<accession>A0A382Q3U4</accession>
<sequence>YVYNFFFNDWTHRTPFSKTTLRDTLRMHNFHEVQAEYFYQLPIVWGNPWLIPLSKHIGRVTPWPMGNDIKFVRFSKEVMLLASAVKPVFETPNVQP</sequence>
<reference evidence="1" key="1">
    <citation type="submission" date="2018-05" db="EMBL/GenBank/DDBJ databases">
        <authorList>
            <person name="Lanie J.A."/>
            <person name="Ng W.-L."/>
            <person name="Kazmierczak K.M."/>
            <person name="Andrzejewski T.M."/>
            <person name="Davidsen T.M."/>
            <person name="Wayne K.J."/>
            <person name="Tettelin H."/>
            <person name="Glass J.I."/>
            <person name="Rusch D."/>
            <person name="Podicherti R."/>
            <person name="Tsui H.-C.T."/>
            <person name="Winkler M.E."/>
        </authorList>
    </citation>
    <scope>NUCLEOTIDE SEQUENCE</scope>
</reference>
<feature type="non-terminal residue" evidence="1">
    <location>
        <position position="1"/>
    </location>
</feature>